<name>A0A931E689_9CORY</name>
<evidence type="ECO:0000256" key="1">
    <source>
        <dbReference type="SAM" id="MobiDB-lite"/>
    </source>
</evidence>
<dbReference type="Pfam" id="PF10103">
    <property type="entry name" value="Zincin_2"/>
    <property type="match status" value="1"/>
</dbReference>
<dbReference type="Gene3D" id="1.20.150.30">
    <property type="entry name" value="Zincin-like metallopeptidase, N-terminal domain"/>
    <property type="match status" value="1"/>
</dbReference>
<protein>
    <submittedName>
        <fullName evidence="2">Hydrolase</fullName>
    </submittedName>
</protein>
<dbReference type="EMBL" id="JADOUE010000001">
    <property type="protein sequence ID" value="MBG6123183.1"/>
    <property type="molecule type" value="Genomic_DNA"/>
</dbReference>
<feature type="region of interest" description="Disordered" evidence="1">
    <location>
        <begin position="428"/>
        <end position="451"/>
    </location>
</feature>
<accession>A0A931E689</accession>
<dbReference type="AlphaFoldDB" id="A0A931E689"/>
<keyword evidence="3" id="KW-1185">Reference proteome</keyword>
<dbReference type="GO" id="GO:0016787">
    <property type="term" value="F:hydrolase activity"/>
    <property type="evidence" value="ECO:0007669"/>
    <property type="project" value="UniProtKB-KW"/>
</dbReference>
<dbReference type="NCBIfam" id="TIGR03624">
    <property type="entry name" value="putative hydrolase"/>
    <property type="match status" value="1"/>
</dbReference>
<sequence length="451" mass="48527">MASGFGFSFSNDDRDGDDRGPGGFGEFFNQFSSMFGGMPGMPGTPGAPGNDSAEPSAVNFDVALRAARQQLKNKSGSTANDSQAVQDSVRLANLWLDNATSLPDSGARPEAWSPDEWLTNTMPMWKRLVEPVAKQMARAQLDMMPAEAREMLGPLSTMITHFNSMGLGTKLGRALGDLANSAFTGTDFGLPVAPSGIIGVVPKNIESTATELSVPKQEVLVYISAREAARTRLFTHVPWLVESIVSSVEEYAVGLELDTSHIEEALRDLNMESGDPARMQESLAGLQNLDLSPKIGSRNAGAASRLETLLALVEGWVEVVVAEALNDRIPSVSALTETWARRRATGGSAEHAFSNIVGIPLGDPRTNEAAELWRRITNAVGTERRDAVWEHPDLLPTADHLENPAAFIDTLLDDAPDESFDEEVAKLEEMLKNEPGPSEDDRRAGGAPDSE</sequence>
<evidence type="ECO:0000313" key="2">
    <source>
        <dbReference type="EMBL" id="MBG6123183.1"/>
    </source>
</evidence>
<dbReference type="SUPFAM" id="SSF55486">
    <property type="entry name" value="Metalloproteases ('zincins'), catalytic domain"/>
    <property type="match status" value="1"/>
</dbReference>
<feature type="compositionally biased region" description="Basic and acidic residues" evidence="1">
    <location>
        <begin position="11"/>
        <end position="20"/>
    </location>
</feature>
<dbReference type="RefSeq" id="WP_196825450.1">
    <property type="nucleotide sequence ID" value="NZ_CP046980.1"/>
</dbReference>
<dbReference type="InterPro" id="IPR042271">
    <property type="entry name" value="Zinicin_2_N"/>
</dbReference>
<comment type="caution">
    <text evidence="2">The sequence shown here is derived from an EMBL/GenBank/DDBJ whole genome shotgun (WGS) entry which is preliminary data.</text>
</comment>
<feature type="compositionally biased region" description="Low complexity" evidence="1">
    <location>
        <begin position="1"/>
        <end position="10"/>
    </location>
</feature>
<reference evidence="2" key="1">
    <citation type="submission" date="2020-11" db="EMBL/GenBank/DDBJ databases">
        <title>Sequencing the genomes of 1000 actinobacteria strains.</title>
        <authorList>
            <person name="Klenk H.-P."/>
        </authorList>
    </citation>
    <scope>NUCLEOTIDE SEQUENCE</scope>
    <source>
        <strain evidence="2">DSM 45632</strain>
    </source>
</reference>
<dbReference type="PANTHER" id="PTHR39420">
    <property type="match status" value="1"/>
</dbReference>
<dbReference type="InterPro" id="IPR018766">
    <property type="entry name" value="Zinicin_2"/>
</dbReference>
<feature type="region of interest" description="Disordered" evidence="1">
    <location>
        <begin position="1"/>
        <end position="55"/>
    </location>
</feature>
<proteinExistence type="predicted"/>
<dbReference type="Proteomes" id="UP000658613">
    <property type="component" value="Unassembled WGS sequence"/>
</dbReference>
<organism evidence="2 3">
    <name type="scientific">Corynebacterium aquatimens</name>
    <dbReference type="NCBI Taxonomy" id="1190508"/>
    <lineage>
        <taxon>Bacteria</taxon>
        <taxon>Bacillati</taxon>
        <taxon>Actinomycetota</taxon>
        <taxon>Actinomycetes</taxon>
        <taxon>Mycobacteriales</taxon>
        <taxon>Corynebacteriaceae</taxon>
        <taxon>Corynebacterium</taxon>
    </lineage>
</organism>
<dbReference type="PANTHER" id="PTHR39420:SF2">
    <property type="entry name" value="HYDROLASE"/>
    <property type="match status" value="1"/>
</dbReference>
<gene>
    <name evidence="2" type="ORF">IW254_002152</name>
</gene>
<evidence type="ECO:0000313" key="3">
    <source>
        <dbReference type="Proteomes" id="UP000658613"/>
    </source>
</evidence>
<keyword evidence="2" id="KW-0378">Hydrolase</keyword>